<accession>A0A975MR73</accession>
<dbReference type="SUPFAM" id="SSF50978">
    <property type="entry name" value="WD40 repeat-like"/>
    <property type="match status" value="1"/>
</dbReference>
<dbReference type="PANTHER" id="PTHR19879">
    <property type="entry name" value="TRANSCRIPTION INITIATION FACTOR TFIID"/>
    <property type="match status" value="1"/>
</dbReference>
<sequence>MQVLNGHFGVLVSAKLNSDGHVAATSSEDGTARLWNADSGEQLHILNGRDEIDMLAQIKPDDMQRITKFVYSVKFNQDGSRVLTIAADGIARLWNVASGLKLFELEGVGYDENAAQFTADGKRIFTTLINEVKIWNAENGAELQVLKGREYNFNLARFSGDGQRIVTASDDNTVRLWDADTGKVLLELTGHTAEVNAAEFTQNAQKLVTASRDGTIRLWDLANFQAKVQIDYARAAELEVLSPEQRDKLFLSQQDTAEMAGQNACDALAAEPFDTDNPNFRKIKYQEIEAKQAIPACRQAVAEDSHTIRYQFQLALALKQDNQYDEALQLADQACEKSYAAACRLAAQLVGAAQGTPANPSRALELFKRAATLGNLAAANELAQLFWDGLNLPDDHLTIPVDRPAALQLWDNAANKGIPQALAALAQRYELGEELPKDLEKALYYHALSAKQFEFYGLNDLAKFEASRRGSLARRMNPELVAGIWHKQVIPWQPTQ</sequence>
<feature type="repeat" description="WD" evidence="3">
    <location>
        <begin position="4"/>
        <end position="45"/>
    </location>
</feature>
<organism evidence="4 5">
    <name type="scientific">Methylomonas paludis</name>
    <dbReference type="NCBI Taxonomy" id="1173101"/>
    <lineage>
        <taxon>Bacteria</taxon>
        <taxon>Pseudomonadati</taxon>
        <taxon>Pseudomonadota</taxon>
        <taxon>Gammaproteobacteria</taxon>
        <taxon>Methylococcales</taxon>
        <taxon>Methylococcaceae</taxon>
        <taxon>Methylomonas</taxon>
    </lineage>
</organism>
<dbReference type="PANTHER" id="PTHR19879:SF9">
    <property type="entry name" value="TRANSCRIPTION INITIATION FACTOR TFIID SUBUNIT 5"/>
    <property type="match status" value="1"/>
</dbReference>
<keyword evidence="1 3" id="KW-0853">WD repeat</keyword>
<feature type="repeat" description="WD" evidence="3">
    <location>
        <begin position="63"/>
        <end position="104"/>
    </location>
</feature>
<protein>
    <submittedName>
        <fullName evidence="4">SEL1-like repeat protein</fullName>
    </submittedName>
</protein>
<dbReference type="PROSITE" id="PS50082">
    <property type="entry name" value="WD_REPEATS_2"/>
    <property type="match status" value="4"/>
</dbReference>
<keyword evidence="5" id="KW-1185">Reference proteome</keyword>
<dbReference type="PROSITE" id="PS50294">
    <property type="entry name" value="WD_REPEATS_REGION"/>
    <property type="match status" value="3"/>
</dbReference>
<dbReference type="InterPro" id="IPR020472">
    <property type="entry name" value="WD40_PAC1"/>
</dbReference>
<dbReference type="InterPro" id="IPR006597">
    <property type="entry name" value="Sel1-like"/>
</dbReference>
<evidence type="ECO:0000313" key="4">
    <source>
        <dbReference type="EMBL" id="QWF72415.1"/>
    </source>
</evidence>
<evidence type="ECO:0000256" key="3">
    <source>
        <dbReference type="PROSITE-ProRule" id="PRU00221"/>
    </source>
</evidence>
<dbReference type="EMBL" id="CP073754">
    <property type="protein sequence ID" value="QWF72415.1"/>
    <property type="molecule type" value="Genomic_DNA"/>
</dbReference>
<dbReference type="SMART" id="SM00671">
    <property type="entry name" value="SEL1"/>
    <property type="match status" value="4"/>
</dbReference>
<dbReference type="PRINTS" id="PR00320">
    <property type="entry name" value="GPROTEINBRPT"/>
</dbReference>
<dbReference type="SMART" id="SM00320">
    <property type="entry name" value="WD40"/>
    <property type="match status" value="5"/>
</dbReference>
<reference evidence="4" key="1">
    <citation type="submission" date="2021-04" db="EMBL/GenBank/DDBJ databases">
        <title>Draft genome sequence data of methanotrophic Methylovulum sp. strain S1L and Methylomonas sp. strain S2AM isolated from boreal lake water columns.</title>
        <authorList>
            <person name="Rissanen A.J."/>
            <person name="Mangayil R."/>
            <person name="Svenning M.M."/>
            <person name="Khanongnuch R."/>
        </authorList>
    </citation>
    <scope>NUCLEOTIDE SEQUENCE</scope>
    <source>
        <strain evidence="4">S2AM</strain>
    </source>
</reference>
<gene>
    <name evidence="4" type="ORF">KEF85_08220</name>
</gene>
<name>A0A975MR73_9GAMM</name>
<evidence type="ECO:0000256" key="2">
    <source>
        <dbReference type="ARBA" id="ARBA00022737"/>
    </source>
</evidence>
<dbReference type="Gene3D" id="2.130.10.10">
    <property type="entry name" value="YVTN repeat-like/Quinoprotein amine dehydrogenase"/>
    <property type="match status" value="2"/>
</dbReference>
<feature type="repeat" description="WD" evidence="3">
    <location>
        <begin position="146"/>
        <end position="187"/>
    </location>
</feature>
<dbReference type="KEGG" id="mpad:KEF85_08220"/>
<keyword evidence="2" id="KW-0677">Repeat</keyword>
<feature type="repeat" description="WD" evidence="3">
    <location>
        <begin position="188"/>
        <end position="229"/>
    </location>
</feature>
<dbReference type="SUPFAM" id="SSF81901">
    <property type="entry name" value="HCP-like"/>
    <property type="match status" value="1"/>
</dbReference>
<dbReference type="Proteomes" id="UP000676649">
    <property type="component" value="Chromosome"/>
</dbReference>
<dbReference type="InterPro" id="IPR011990">
    <property type="entry name" value="TPR-like_helical_dom_sf"/>
</dbReference>
<dbReference type="PROSITE" id="PS00678">
    <property type="entry name" value="WD_REPEATS_1"/>
    <property type="match status" value="4"/>
</dbReference>
<evidence type="ECO:0000256" key="1">
    <source>
        <dbReference type="ARBA" id="ARBA00022574"/>
    </source>
</evidence>
<dbReference type="InterPro" id="IPR019775">
    <property type="entry name" value="WD40_repeat_CS"/>
</dbReference>
<dbReference type="InterPro" id="IPR001680">
    <property type="entry name" value="WD40_rpt"/>
</dbReference>
<dbReference type="Pfam" id="PF08238">
    <property type="entry name" value="Sel1"/>
    <property type="match status" value="3"/>
</dbReference>
<dbReference type="InterPro" id="IPR015943">
    <property type="entry name" value="WD40/YVTN_repeat-like_dom_sf"/>
</dbReference>
<dbReference type="InterPro" id="IPR036322">
    <property type="entry name" value="WD40_repeat_dom_sf"/>
</dbReference>
<dbReference type="Gene3D" id="1.25.40.10">
    <property type="entry name" value="Tetratricopeptide repeat domain"/>
    <property type="match status" value="1"/>
</dbReference>
<dbReference type="CDD" id="cd00200">
    <property type="entry name" value="WD40"/>
    <property type="match status" value="1"/>
</dbReference>
<proteinExistence type="predicted"/>
<evidence type="ECO:0000313" key="5">
    <source>
        <dbReference type="Proteomes" id="UP000676649"/>
    </source>
</evidence>
<dbReference type="RefSeq" id="WP_215584870.1">
    <property type="nucleotide sequence ID" value="NZ_CP073754.1"/>
</dbReference>
<dbReference type="AlphaFoldDB" id="A0A975MR73"/>
<dbReference type="Pfam" id="PF00400">
    <property type="entry name" value="WD40"/>
    <property type="match status" value="4"/>
</dbReference>